<keyword evidence="1" id="KW-0812">Transmembrane</keyword>
<feature type="transmembrane region" description="Helical" evidence="1">
    <location>
        <begin position="191"/>
        <end position="211"/>
    </location>
</feature>
<feature type="transmembrane region" description="Helical" evidence="1">
    <location>
        <begin position="147"/>
        <end position="169"/>
    </location>
</feature>
<feature type="transmembrane region" description="Helical" evidence="1">
    <location>
        <begin position="82"/>
        <end position="106"/>
    </location>
</feature>
<sequence length="221" mass="25429">MKGLLYKDWLLIRKMGLRFLIPVVVGIIVLYSGNDKLFFMTYTSMVGIFSIVSTISYDEYDNGMPLLLSLPYTRQDYVRSKYLFAVITIITLLIFEVGLISGMAIFKNIEEFSFTDNFFEILSTLVVSSAMCWILLPIYLKYGVKKAMIAMVVVGGLLFGGIMGVLYLIREFKLISLDQIQFLQNFLANDWNVFFLLILVIVGMMGISYYISSRIMQKREY</sequence>
<dbReference type="Pfam" id="PF13346">
    <property type="entry name" value="ABC2_membrane_5"/>
    <property type="match status" value="1"/>
</dbReference>
<dbReference type="OrthoDB" id="2136671at2"/>
<keyword evidence="1" id="KW-1133">Transmembrane helix</keyword>
<keyword evidence="3" id="KW-1185">Reference proteome</keyword>
<feature type="transmembrane region" description="Helical" evidence="1">
    <location>
        <begin position="118"/>
        <end position="140"/>
    </location>
</feature>
<organism evidence="2 3">
    <name type="scientific">Facklamia miroungae</name>
    <dbReference type="NCBI Taxonomy" id="120956"/>
    <lineage>
        <taxon>Bacteria</taxon>
        <taxon>Bacillati</taxon>
        <taxon>Bacillota</taxon>
        <taxon>Bacilli</taxon>
        <taxon>Lactobacillales</taxon>
        <taxon>Aerococcaceae</taxon>
        <taxon>Facklamia</taxon>
    </lineage>
</organism>
<gene>
    <name evidence="2" type="ORF">SAMN05421791_1086</name>
</gene>
<accession>A0A1G7U2V2</accession>
<dbReference type="RefSeq" id="WP_090290173.1">
    <property type="nucleotide sequence ID" value="NZ_FNCK01000008.1"/>
</dbReference>
<dbReference type="Proteomes" id="UP000199708">
    <property type="component" value="Unassembled WGS sequence"/>
</dbReference>
<evidence type="ECO:0000256" key="1">
    <source>
        <dbReference type="SAM" id="Phobius"/>
    </source>
</evidence>
<dbReference type="PANTHER" id="PTHR41309">
    <property type="entry name" value="MEMBRANE PROTEIN-RELATED"/>
    <property type="match status" value="1"/>
</dbReference>
<dbReference type="STRING" id="120956.SAMN05421791_1086"/>
<dbReference type="EMBL" id="FNCK01000008">
    <property type="protein sequence ID" value="SDG41130.1"/>
    <property type="molecule type" value="Genomic_DNA"/>
</dbReference>
<dbReference type="PANTHER" id="PTHR41309:SF2">
    <property type="entry name" value="MEMBRANE PROTEIN"/>
    <property type="match status" value="1"/>
</dbReference>
<dbReference type="InterPro" id="IPR025699">
    <property type="entry name" value="ABC2_memb-like"/>
</dbReference>
<name>A0A1G7U2V2_9LACT</name>
<dbReference type="AlphaFoldDB" id="A0A1G7U2V2"/>
<feature type="transmembrane region" description="Helical" evidence="1">
    <location>
        <begin position="12"/>
        <end position="31"/>
    </location>
</feature>
<protein>
    <submittedName>
        <fullName evidence="2">ABC-2 family transporter protein</fullName>
    </submittedName>
</protein>
<reference evidence="2 3" key="1">
    <citation type="submission" date="2016-10" db="EMBL/GenBank/DDBJ databases">
        <authorList>
            <person name="de Groot N.N."/>
        </authorList>
    </citation>
    <scope>NUCLEOTIDE SEQUENCE [LARGE SCALE GENOMIC DNA]</scope>
    <source>
        <strain evidence="2 3">ATCC BAA-466</strain>
    </source>
</reference>
<evidence type="ECO:0000313" key="3">
    <source>
        <dbReference type="Proteomes" id="UP000199708"/>
    </source>
</evidence>
<keyword evidence="1" id="KW-0472">Membrane</keyword>
<proteinExistence type="predicted"/>
<evidence type="ECO:0000313" key="2">
    <source>
        <dbReference type="EMBL" id="SDG41130.1"/>
    </source>
</evidence>